<comment type="caution">
    <text evidence="2">The sequence shown here is derived from an EMBL/GenBank/DDBJ whole genome shotgun (WGS) entry which is preliminary data.</text>
</comment>
<keyword evidence="3" id="KW-1185">Reference proteome</keyword>
<dbReference type="Proteomes" id="UP001642405">
    <property type="component" value="Unassembled WGS sequence"/>
</dbReference>
<protein>
    <submittedName>
        <fullName evidence="2">Uncharacterized protein</fullName>
    </submittedName>
</protein>
<feature type="compositionally biased region" description="Low complexity" evidence="1">
    <location>
        <begin position="1"/>
        <end position="15"/>
    </location>
</feature>
<sequence length="558" mass="61554">MGNYENENENGNPNPSRDNALEKGAVDDKAKATAPLSLAQPTEAETMGYYRDLPSKPRLLGRTSSSTQQWPPPMVPLINGRLIWTRTAMRCLSLIGEHPIRDVWMGYVNVHVLQRPVVVWIGITDNVAWNKIARALGEIRRILDNAGLMDVQSEMRKAVVSLLASPRLFATSSEPFSKGALEAVQPLTTALGHSCAGADYGHVSGALGLFLTSKKPSSTVASNAGDAASALWALTCRHVTLPLSIFPKNQNYNRPSSSVEPELKIITPSNMHMDSTLSAIKDSLIYWGKAALLSLARRVKGGSMCPPIDTELALVPMLRDSQELEEDLWLHVEELVPWLLECPHTLDEARPYLQDNMGALHLWGSYASVESRIVGSIAISPPLTQHTWLEHKDTARPHHWARDWCLLRLDPSKFPENAKSLCYEVDLRGGMDRRRLDTFLKKHMQVGYRFDYNDNHILQLSGFFPPSDIRCPTVLNAAGDECFLVGKRGPATELTWGTPSELMSTLRHYCVPGGPPFLTHEWAVKGTSEGNVFSMNGDSGSVVFSADGRVANAYAAEP</sequence>
<gene>
    <name evidence="2" type="ORF">SCUCBS95973_008814</name>
</gene>
<evidence type="ECO:0000313" key="3">
    <source>
        <dbReference type="Proteomes" id="UP001642405"/>
    </source>
</evidence>
<reference evidence="2 3" key="1">
    <citation type="submission" date="2024-01" db="EMBL/GenBank/DDBJ databases">
        <authorList>
            <person name="Allen C."/>
            <person name="Tagirdzhanova G."/>
        </authorList>
    </citation>
    <scope>NUCLEOTIDE SEQUENCE [LARGE SCALE GENOMIC DNA]</scope>
</reference>
<evidence type="ECO:0000256" key="1">
    <source>
        <dbReference type="SAM" id="MobiDB-lite"/>
    </source>
</evidence>
<evidence type="ECO:0000313" key="2">
    <source>
        <dbReference type="EMBL" id="CAK7234084.1"/>
    </source>
</evidence>
<dbReference type="EMBL" id="CAWUHB010000080">
    <property type="protein sequence ID" value="CAK7234084.1"/>
    <property type="molecule type" value="Genomic_DNA"/>
</dbReference>
<feature type="compositionally biased region" description="Basic and acidic residues" evidence="1">
    <location>
        <begin position="19"/>
        <end position="31"/>
    </location>
</feature>
<name>A0ABP0CPR7_9PEZI</name>
<accession>A0ABP0CPR7</accession>
<proteinExistence type="predicted"/>
<organism evidence="2 3">
    <name type="scientific">Sporothrix curviconia</name>
    <dbReference type="NCBI Taxonomy" id="1260050"/>
    <lineage>
        <taxon>Eukaryota</taxon>
        <taxon>Fungi</taxon>
        <taxon>Dikarya</taxon>
        <taxon>Ascomycota</taxon>
        <taxon>Pezizomycotina</taxon>
        <taxon>Sordariomycetes</taxon>
        <taxon>Sordariomycetidae</taxon>
        <taxon>Ophiostomatales</taxon>
        <taxon>Ophiostomataceae</taxon>
        <taxon>Sporothrix</taxon>
    </lineage>
</organism>
<feature type="region of interest" description="Disordered" evidence="1">
    <location>
        <begin position="1"/>
        <end position="39"/>
    </location>
</feature>